<feature type="region of interest" description="Disordered" evidence="19">
    <location>
        <begin position="103"/>
        <end position="140"/>
    </location>
</feature>
<evidence type="ECO:0000256" key="14">
    <source>
        <dbReference type="ARBA" id="ARBA00023303"/>
    </source>
</evidence>
<feature type="transmembrane region" description="Helical" evidence="20">
    <location>
        <begin position="1300"/>
        <end position="1321"/>
    </location>
</feature>
<dbReference type="GO" id="GO:0038023">
    <property type="term" value="F:signaling receptor activity"/>
    <property type="evidence" value="ECO:0007669"/>
    <property type="project" value="InterPro"/>
</dbReference>
<feature type="compositionally biased region" description="Basic and acidic residues" evidence="19">
    <location>
        <begin position="1781"/>
        <end position="1790"/>
    </location>
</feature>
<dbReference type="InParanoid" id="A0A7R8YMR4"/>
<feature type="region of interest" description="Disordered" evidence="19">
    <location>
        <begin position="1668"/>
        <end position="1719"/>
    </location>
</feature>
<evidence type="ECO:0000256" key="15">
    <source>
        <dbReference type="ARBA" id="ARBA00034100"/>
    </source>
</evidence>
<feature type="region of interest" description="Disordered" evidence="19">
    <location>
        <begin position="1855"/>
        <end position="1930"/>
    </location>
</feature>
<feature type="region of interest" description="Disordered" evidence="19">
    <location>
        <begin position="449"/>
        <end position="491"/>
    </location>
</feature>
<feature type="region of interest" description="Disordered" evidence="19">
    <location>
        <begin position="68"/>
        <end position="91"/>
    </location>
</feature>
<evidence type="ECO:0000256" key="8">
    <source>
        <dbReference type="ARBA" id="ARBA00023065"/>
    </source>
</evidence>
<dbReference type="OMA" id="TIDLLMC"/>
<dbReference type="PANTHER" id="PTHR18966">
    <property type="entry name" value="IONOTROPIC GLUTAMATE RECEPTOR"/>
    <property type="match status" value="1"/>
</dbReference>
<dbReference type="EMBL" id="LR899009">
    <property type="protein sequence ID" value="CAD7078466.1"/>
    <property type="molecule type" value="Genomic_DNA"/>
</dbReference>
<evidence type="ECO:0000256" key="5">
    <source>
        <dbReference type="ARBA" id="ARBA00022692"/>
    </source>
</evidence>
<evidence type="ECO:0000256" key="10">
    <source>
        <dbReference type="ARBA" id="ARBA00023170"/>
    </source>
</evidence>
<feature type="transmembrane region" description="Helical" evidence="20">
    <location>
        <begin position="1542"/>
        <end position="1567"/>
    </location>
</feature>
<dbReference type="InterPro" id="IPR001320">
    <property type="entry name" value="Iontro_rcpt_C"/>
</dbReference>
<keyword evidence="10" id="KW-0675">Receptor</keyword>
<feature type="compositionally biased region" description="Low complexity" evidence="19">
    <location>
        <begin position="1709"/>
        <end position="1719"/>
    </location>
</feature>
<keyword evidence="12" id="KW-0628">Postsynaptic cell membrane</keyword>
<evidence type="ECO:0000256" key="3">
    <source>
        <dbReference type="ARBA" id="ARBA00022448"/>
    </source>
</evidence>
<evidence type="ECO:0000256" key="16">
    <source>
        <dbReference type="PIRSR" id="PIRSR601508-1"/>
    </source>
</evidence>
<dbReference type="OrthoDB" id="5984008at2759"/>
<feature type="signal peptide" evidence="21">
    <location>
        <begin position="1"/>
        <end position="25"/>
    </location>
</feature>
<feature type="region of interest" description="Disordered" evidence="19">
    <location>
        <begin position="1950"/>
        <end position="1972"/>
    </location>
</feature>
<dbReference type="GO" id="GO:0045211">
    <property type="term" value="C:postsynaptic membrane"/>
    <property type="evidence" value="ECO:0007669"/>
    <property type="project" value="UniProtKB-SubCell"/>
</dbReference>
<evidence type="ECO:0000259" key="22">
    <source>
        <dbReference type="SMART" id="SM00079"/>
    </source>
</evidence>
<organism evidence="23 24">
    <name type="scientific">Hermetia illucens</name>
    <name type="common">Black soldier fly</name>
    <dbReference type="NCBI Taxonomy" id="343691"/>
    <lineage>
        <taxon>Eukaryota</taxon>
        <taxon>Metazoa</taxon>
        <taxon>Ecdysozoa</taxon>
        <taxon>Arthropoda</taxon>
        <taxon>Hexapoda</taxon>
        <taxon>Insecta</taxon>
        <taxon>Pterygota</taxon>
        <taxon>Neoptera</taxon>
        <taxon>Endopterygota</taxon>
        <taxon>Diptera</taxon>
        <taxon>Brachycera</taxon>
        <taxon>Stratiomyomorpha</taxon>
        <taxon>Stratiomyidae</taxon>
        <taxon>Hermetiinae</taxon>
        <taxon>Hermetia</taxon>
    </lineage>
</organism>
<keyword evidence="4" id="KW-1003">Cell membrane</keyword>
<keyword evidence="21" id="KW-0732">Signal</keyword>
<reference evidence="23 24" key="1">
    <citation type="submission" date="2020-11" db="EMBL/GenBank/DDBJ databases">
        <authorList>
            <person name="Wallbank WR R."/>
            <person name="Pardo Diaz C."/>
            <person name="Kozak K."/>
            <person name="Martin S."/>
            <person name="Jiggins C."/>
            <person name="Moest M."/>
            <person name="Warren A I."/>
            <person name="Generalovic N T."/>
            <person name="Byers J.R.P. K."/>
            <person name="Montejo-Kovacevich G."/>
            <person name="Yen C E."/>
        </authorList>
    </citation>
    <scope>NUCLEOTIDE SEQUENCE [LARGE SCALE GENOMIC DNA]</scope>
</reference>
<evidence type="ECO:0000256" key="20">
    <source>
        <dbReference type="SAM" id="Phobius"/>
    </source>
</evidence>
<feature type="compositionally biased region" description="Basic and acidic residues" evidence="19">
    <location>
        <begin position="1814"/>
        <end position="1823"/>
    </location>
</feature>
<proteinExistence type="inferred from homology"/>
<evidence type="ECO:0000256" key="6">
    <source>
        <dbReference type="ARBA" id="ARBA00022989"/>
    </source>
</evidence>
<keyword evidence="6 20" id="KW-1133">Transmembrane helix</keyword>
<evidence type="ECO:0000256" key="11">
    <source>
        <dbReference type="ARBA" id="ARBA00023180"/>
    </source>
</evidence>
<comment type="subcellular location">
    <subcellularLocation>
        <location evidence="1">Cell membrane</location>
        <topology evidence="1">Multi-pass membrane protein</topology>
    </subcellularLocation>
    <subcellularLocation>
        <location evidence="15">Postsynaptic cell membrane</location>
    </subcellularLocation>
</comment>
<evidence type="ECO:0000256" key="19">
    <source>
        <dbReference type="SAM" id="MobiDB-lite"/>
    </source>
</evidence>
<dbReference type="SMART" id="SM00079">
    <property type="entry name" value="PBPe"/>
    <property type="match status" value="1"/>
</dbReference>
<protein>
    <recommendedName>
        <fullName evidence="22">Ionotropic glutamate receptor C-terminal domain-containing protein</fullName>
    </recommendedName>
</protein>
<gene>
    <name evidence="23" type="ORF">HERILL_LOCUS1733</name>
</gene>
<dbReference type="Proteomes" id="UP000594454">
    <property type="component" value="Chromosome 1"/>
</dbReference>
<evidence type="ECO:0000256" key="2">
    <source>
        <dbReference type="ARBA" id="ARBA00008685"/>
    </source>
</evidence>
<dbReference type="Pfam" id="PF01094">
    <property type="entry name" value="ANF_receptor"/>
    <property type="match status" value="1"/>
</dbReference>
<feature type="chain" id="PRO_5031554953" description="Ionotropic glutamate receptor C-terminal domain-containing protein" evidence="21">
    <location>
        <begin position="26"/>
        <end position="1972"/>
    </location>
</feature>
<keyword evidence="13" id="KW-1071">Ligand-gated ion channel</keyword>
<feature type="compositionally biased region" description="Basic and acidic residues" evidence="19">
    <location>
        <begin position="594"/>
        <end position="604"/>
    </location>
</feature>
<dbReference type="GO" id="GO:0015276">
    <property type="term" value="F:ligand-gated monoatomic ion channel activity"/>
    <property type="evidence" value="ECO:0007669"/>
    <property type="project" value="InterPro"/>
</dbReference>
<feature type="compositionally biased region" description="Polar residues" evidence="19">
    <location>
        <begin position="561"/>
        <end position="579"/>
    </location>
</feature>
<dbReference type="FunFam" id="3.40.190.10:FF:000324">
    <property type="entry name" value="Predicted protein"/>
    <property type="match status" value="1"/>
</dbReference>
<dbReference type="InterPro" id="IPR015683">
    <property type="entry name" value="Ionotropic_Glu_rcpt"/>
</dbReference>
<keyword evidence="5 20" id="KW-0812">Transmembrane</keyword>
<feature type="region of interest" description="Disordered" evidence="19">
    <location>
        <begin position="1781"/>
        <end position="1824"/>
    </location>
</feature>
<feature type="compositionally biased region" description="Polar residues" evidence="19">
    <location>
        <begin position="768"/>
        <end position="787"/>
    </location>
</feature>
<keyword evidence="3" id="KW-0813">Transport</keyword>
<dbReference type="SUPFAM" id="SSF53850">
    <property type="entry name" value="Periplasmic binding protein-like II"/>
    <property type="match status" value="1"/>
</dbReference>
<dbReference type="Gene3D" id="3.40.190.10">
    <property type="entry name" value="Periplasmic binding protein-like II"/>
    <property type="match status" value="3"/>
</dbReference>
<dbReference type="SUPFAM" id="SSF53822">
    <property type="entry name" value="Periplasmic binding protein-like I"/>
    <property type="match status" value="1"/>
</dbReference>
<feature type="region of interest" description="Disordered" evidence="19">
    <location>
        <begin position="538"/>
        <end position="614"/>
    </location>
</feature>
<feature type="region of interest" description="Disordered" evidence="19">
    <location>
        <begin position="765"/>
        <end position="787"/>
    </location>
</feature>
<feature type="domain" description="Ionotropic glutamate receptor C-terminal" evidence="22">
    <location>
        <begin position="1061"/>
        <end position="1526"/>
    </location>
</feature>
<feature type="binding site" evidence="16">
    <location>
        <position position="1260"/>
    </location>
    <ligand>
        <name>L-glutamate</name>
        <dbReference type="ChEBI" id="CHEBI:29985"/>
    </ligand>
</feature>
<dbReference type="Gene3D" id="3.40.50.2300">
    <property type="match status" value="2"/>
</dbReference>
<feature type="transmembrane region" description="Helical" evidence="20">
    <location>
        <begin position="1371"/>
        <end position="1396"/>
    </location>
</feature>
<dbReference type="Gene3D" id="1.10.287.70">
    <property type="match status" value="1"/>
</dbReference>
<dbReference type="Pfam" id="PF00060">
    <property type="entry name" value="Lig_chan"/>
    <property type="match status" value="1"/>
</dbReference>
<dbReference type="InterPro" id="IPR028082">
    <property type="entry name" value="Peripla_BP_I"/>
</dbReference>
<evidence type="ECO:0000256" key="1">
    <source>
        <dbReference type="ARBA" id="ARBA00004651"/>
    </source>
</evidence>
<evidence type="ECO:0000256" key="18">
    <source>
        <dbReference type="PIRSR" id="PIRSR601508-3"/>
    </source>
</evidence>
<feature type="site" description="Interaction with the cone snail toxin Con-ikot-ikot" evidence="17">
    <location>
        <position position="1509"/>
    </location>
</feature>
<keyword evidence="14" id="KW-0407">Ion channel</keyword>
<feature type="disulfide bond" evidence="18">
    <location>
        <begin position="1475"/>
        <end position="1529"/>
    </location>
</feature>
<keyword evidence="8" id="KW-0406">Ion transport</keyword>
<evidence type="ECO:0000256" key="7">
    <source>
        <dbReference type="ARBA" id="ARBA00023018"/>
    </source>
</evidence>
<keyword evidence="9 20" id="KW-0472">Membrane</keyword>
<keyword evidence="24" id="KW-1185">Reference proteome</keyword>
<feature type="binding site" evidence="16">
    <location>
        <position position="1461"/>
    </location>
    <ligand>
        <name>L-glutamate</name>
        <dbReference type="ChEBI" id="CHEBI:29985"/>
    </ligand>
</feature>
<accession>A0A7R8YMR4</accession>
<feature type="transmembrane region" description="Helical" evidence="20">
    <location>
        <begin position="1342"/>
        <end position="1359"/>
    </location>
</feature>
<dbReference type="InterPro" id="IPR001508">
    <property type="entry name" value="Iono_Glu_rcpt_met"/>
</dbReference>
<keyword evidence="11" id="KW-0325">Glycoprotein</keyword>
<feature type="binding site" evidence="16">
    <location>
        <position position="1255"/>
    </location>
    <ligand>
        <name>L-glutamate</name>
        <dbReference type="ChEBI" id="CHEBI:29985"/>
    </ligand>
</feature>
<dbReference type="PRINTS" id="PR00177">
    <property type="entry name" value="NMDARECEPTOR"/>
</dbReference>
<dbReference type="Pfam" id="PF10613">
    <property type="entry name" value="Lig_chan-Glu_bd"/>
    <property type="match status" value="1"/>
</dbReference>
<evidence type="ECO:0000256" key="4">
    <source>
        <dbReference type="ARBA" id="ARBA00022475"/>
    </source>
</evidence>
<keyword evidence="7" id="KW-0770">Synapse</keyword>
<evidence type="ECO:0000256" key="9">
    <source>
        <dbReference type="ARBA" id="ARBA00023136"/>
    </source>
</evidence>
<evidence type="ECO:0000313" key="24">
    <source>
        <dbReference type="Proteomes" id="UP000594454"/>
    </source>
</evidence>
<name>A0A7R8YMR4_HERIL</name>
<comment type="similarity">
    <text evidence="2">Belongs to the glutamate-gated ion channel (TC 1.A.10.1) family.</text>
</comment>
<evidence type="ECO:0000256" key="13">
    <source>
        <dbReference type="ARBA" id="ARBA00023286"/>
    </source>
</evidence>
<evidence type="ECO:0000256" key="12">
    <source>
        <dbReference type="ARBA" id="ARBA00023257"/>
    </source>
</evidence>
<evidence type="ECO:0000256" key="21">
    <source>
        <dbReference type="SAM" id="SignalP"/>
    </source>
</evidence>
<feature type="compositionally biased region" description="Low complexity" evidence="19">
    <location>
        <begin position="75"/>
        <end position="84"/>
    </location>
</feature>
<keyword evidence="18" id="KW-1015">Disulfide bond</keyword>
<dbReference type="FunFam" id="1.10.287.70:FF:000191">
    <property type="entry name" value="Glutamate receptor ionotropic, NMDA 3A"/>
    <property type="match status" value="1"/>
</dbReference>
<feature type="compositionally biased region" description="Polar residues" evidence="19">
    <location>
        <begin position="1908"/>
        <end position="1918"/>
    </location>
</feature>
<feature type="compositionally biased region" description="Basic and acidic residues" evidence="19">
    <location>
        <begin position="1855"/>
        <end position="1865"/>
    </location>
</feature>
<evidence type="ECO:0000256" key="17">
    <source>
        <dbReference type="PIRSR" id="PIRSR601508-2"/>
    </source>
</evidence>
<evidence type="ECO:0000313" key="23">
    <source>
        <dbReference type="EMBL" id="CAD7078466.1"/>
    </source>
</evidence>
<feature type="compositionally biased region" description="Basic and acidic residues" evidence="19">
    <location>
        <begin position="546"/>
        <end position="560"/>
    </location>
</feature>
<sequence length="1972" mass="221908">MFSNGYVFILLILFKCMSFTKFLLADNSTNTINYKNFNVVSNYSNLTNGSLITERSSTTISMTRLTAAKRDQVKSSSTSTSSSSPIRNTPALGELFAPDIESNEEVPEPRVEPLLSSSKFGSNGKRGRQQDRLQQPPTGLPVFPERSDAVYFIVAVSGGAKTWGRTLARTLLDMGPPFGSPKGPPLRPLYVDLPSNGRFSVNVLTSLCQQTDGVPLAGIVVIGDGQSARAIALSGNAMKVPVLWAKGGTANIHGIQREGQAMFQSLLQPSAREILEAIRALFLQTHWHSFFVLSDVGSTIVLASNEGRPLKESPLVPTILPLPASNGDVFRQLAQISRSTRGIVLLLCGLDSARRIMSEAKSLNMDGGHFIWLWADTSSTTEFFDLHQTPIAFDESVVEYPEAVKQMASSNGDDSTDSGGEDRENFQKHLEDFVDRKIEFEDLDLSRKKSDTWNSDKGRSKPQKHERERQREQQRHQHQQQQPVQTFLREPMGAGRYIFGLNTNSDENNEVKSPKIKRSQYTILNGEANNVLRDIHEQSKSVDTAENLKKDPADYAERPNDSNTDWISDATDSSGSQEPSVDDNDYISPSPFDNSKEVEGETKMKPKRTSNHYGKNITRSSHVLFHHYKDFPVGLLALRPVRMPVDRNFIRSTIRLFASTWAKVDQETFLGDANVHQSRYRSRDYSRYLKGGDQQDQFRSLQRYRRRKSSFMRSRRKRRYTRSSRNNAEIVNTELKLINSSLIRNFNNTKNNYSGALSEDVTRKSSDFNDNLTTNNRSNDTSSYNQNLSGLTHAQTAVVSNHRNENGSNTTTSPRFLVDSYSNSTKSISTSTSKSTKSKRFNTWWSAKETRQQQPTATTSAARENLERYRKGSPHYKGGCYGTASTLDIRKAETFSKALKEATTSALSGRKLFDGSLEKPLTTNFELLNLVPDDSVKKGKLYGSDVSTHGRSHKARLSEAGATKWRHVGSISGTNVQLDTIVWPGGDIVVSGLSVQSKTIFRIVTSLAPPFVMQSELDEDGLCLRGLPCHRLSPSAPHNLTLMFNAIETRDRFEEDAMEHGMKSPPQEETSSYDHSMYMTKCCYGLTMDLLENIAMELNFEFHLYVVHDELFGTRYNSHSAFFRSGDLHFQRKGQAHWSEKHEQHFYKEQSANRQQAPLGGSNYYSASFERKSNLNTNLNLNEEDSKEEVGEYPVEYEAIRQSYTAPSKNPNTKKHAMGEGVRRRLNQERRNVEWNGIIGDLLSGSADMSFAPLSVTRARAEAIDFSVPYFHSGVSLLAAPTTKSEIPLLAFLLPFSPELWIAIFTSLNVTAIAVAIYEWLSPFGLNPWGRQRSKNFSMSSALWVMWGLLCGHLVAFKAPKSWPNKFLINVWGGFSVIFIASYTANIAALIAGLFFHNASNRYDVSLLTQRVGAPSASAAESYVQKNDHHLWEHMKKYTLRNIEDGIRGLKNGSLDLIMGDTPILDYYRATDHGCNLQRIGDNFVEDTYAIGMTKGFPLKDSISALIAKYSSNGYLDILTEKWYGGLPCFKLDNDIVQPRPLGVAAVAGVFLLLGLGIVLGLLILIFEHLFYKYTLPILRHKPKGTVWKSRNIMFFSQKLYRFINCVELVSPHHAARELVHTLRQGQIASLFQKSIKRKEDEQRRRRKSKAQFFEMIQEIRRVQQQERANPKLEVVTEVEPASGSETHLKPKSSPKPRLFSNRKDSRSRSNSSTLNVRRYSTDSILSERMDTIGRRLSRDLTNSPPDFGRRFETFGKNNKFDTISGVKNLSTEKIEETKFDTYSGKESDKPPLPVKKFHSRRTPLNADTFSSRDAGKSREDLKISPLPALKESLVHPICQEDSSKADLRDQLHEELRSKHSDSRKLVKTASSQTNAESSKSPSRSDSRHRRHKSSDGLEQRPRMPSPRHSNNDASSIQPPALPPKVSVRSNLTQLSLDRLSREDLLKLSESSQSEIHEYLNKTKGGSPNEPP</sequence>
<feature type="compositionally biased region" description="Basic and acidic residues" evidence="19">
    <location>
        <begin position="449"/>
        <end position="475"/>
    </location>
</feature>
<dbReference type="InterPro" id="IPR019594">
    <property type="entry name" value="Glu/Gly-bd"/>
</dbReference>
<feature type="binding site" evidence="16">
    <location>
        <position position="1253"/>
    </location>
    <ligand>
        <name>L-glutamate</name>
        <dbReference type="ChEBI" id="CHEBI:29985"/>
    </ligand>
</feature>
<dbReference type="InterPro" id="IPR001828">
    <property type="entry name" value="ANF_lig-bd_rcpt"/>
</dbReference>